<sequence>MKMKKRKKESERKEIESEERRQNVNDECVIDKKESEIKKESSGNERSVFTNQKVSCSQFVSSFQVSKEPVNEFQLHYSTSERRFQLIEKGKLSNKTIPQVLKGKQGKELFEIKSRWYSLNVDDKYANDIFLKRSLYHDPFYPYFPNVVDKFVLNNVFKRIPHDMFYVSSSNLKLQVDKSIDVVELNRCSQNLIGMGNQEFPNDV</sequence>
<accession>A0ABR0R3F6</accession>
<feature type="compositionally biased region" description="Basic and acidic residues" evidence="1">
    <location>
        <begin position="8"/>
        <end position="27"/>
    </location>
</feature>
<evidence type="ECO:0000313" key="3">
    <source>
        <dbReference type="Proteomes" id="UP001358586"/>
    </source>
</evidence>
<keyword evidence="3" id="KW-1185">Reference proteome</keyword>
<feature type="region of interest" description="Disordered" evidence="1">
    <location>
        <begin position="1"/>
        <end position="27"/>
    </location>
</feature>
<dbReference type="EMBL" id="JARKNE010000001">
    <property type="protein sequence ID" value="KAK5845648.1"/>
    <property type="molecule type" value="Genomic_DNA"/>
</dbReference>
<dbReference type="Proteomes" id="UP001358586">
    <property type="component" value="Chromosome 1"/>
</dbReference>
<proteinExistence type="predicted"/>
<reference evidence="2 3" key="1">
    <citation type="submission" date="2023-03" db="EMBL/GenBank/DDBJ databases">
        <title>WGS of Gossypium arboreum.</title>
        <authorList>
            <person name="Yu D."/>
        </authorList>
    </citation>
    <scope>NUCLEOTIDE SEQUENCE [LARGE SCALE GENOMIC DNA]</scope>
    <source>
        <tissue evidence="2">Leaf</tissue>
    </source>
</reference>
<comment type="caution">
    <text evidence="2">The sequence shown here is derived from an EMBL/GenBank/DDBJ whole genome shotgun (WGS) entry which is preliminary data.</text>
</comment>
<protein>
    <submittedName>
        <fullName evidence="2">Uncharacterized protein</fullName>
    </submittedName>
</protein>
<gene>
    <name evidence="2" type="ORF">PVK06_001848</name>
</gene>
<organism evidence="2 3">
    <name type="scientific">Gossypium arboreum</name>
    <name type="common">Tree cotton</name>
    <name type="synonym">Gossypium nanking</name>
    <dbReference type="NCBI Taxonomy" id="29729"/>
    <lineage>
        <taxon>Eukaryota</taxon>
        <taxon>Viridiplantae</taxon>
        <taxon>Streptophyta</taxon>
        <taxon>Embryophyta</taxon>
        <taxon>Tracheophyta</taxon>
        <taxon>Spermatophyta</taxon>
        <taxon>Magnoliopsida</taxon>
        <taxon>eudicotyledons</taxon>
        <taxon>Gunneridae</taxon>
        <taxon>Pentapetalae</taxon>
        <taxon>rosids</taxon>
        <taxon>malvids</taxon>
        <taxon>Malvales</taxon>
        <taxon>Malvaceae</taxon>
        <taxon>Malvoideae</taxon>
        <taxon>Gossypium</taxon>
    </lineage>
</organism>
<name>A0ABR0R3F6_GOSAR</name>
<evidence type="ECO:0000256" key="1">
    <source>
        <dbReference type="SAM" id="MobiDB-lite"/>
    </source>
</evidence>
<evidence type="ECO:0000313" key="2">
    <source>
        <dbReference type="EMBL" id="KAK5845648.1"/>
    </source>
</evidence>